<evidence type="ECO:0000259" key="6">
    <source>
        <dbReference type="Pfam" id="PF01368"/>
    </source>
</evidence>
<keyword evidence="3" id="KW-0540">Nuclease</keyword>
<keyword evidence="5 9" id="KW-0269">Exonuclease</keyword>
<dbReference type="GO" id="GO:0006281">
    <property type="term" value="P:DNA repair"/>
    <property type="evidence" value="ECO:0007669"/>
    <property type="project" value="InterPro"/>
</dbReference>
<dbReference type="InterPro" id="IPR004610">
    <property type="entry name" value="RecJ"/>
</dbReference>
<reference evidence="9" key="1">
    <citation type="submission" date="2020-10" db="EMBL/GenBank/DDBJ databases">
        <authorList>
            <person name="Gilroy R."/>
        </authorList>
    </citation>
    <scope>NUCLEOTIDE SEQUENCE</scope>
    <source>
        <strain evidence="9">13766</strain>
    </source>
</reference>
<dbReference type="EMBL" id="DVJN01000137">
    <property type="protein sequence ID" value="HIS92742.1"/>
    <property type="molecule type" value="Genomic_DNA"/>
</dbReference>
<name>A0A9D1K6J3_9FIRM</name>
<evidence type="ECO:0000256" key="5">
    <source>
        <dbReference type="ARBA" id="ARBA00022839"/>
    </source>
</evidence>
<dbReference type="AlphaFoldDB" id="A0A9D1K6J3"/>
<dbReference type="PANTHER" id="PTHR30255">
    <property type="entry name" value="SINGLE-STRANDED-DNA-SPECIFIC EXONUCLEASE RECJ"/>
    <property type="match status" value="1"/>
</dbReference>
<evidence type="ECO:0000256" key="1">
    <source>
        <dbReference type="ARBA" id="ARBA00005915"/>
    </source>
</evidence>
<dbReference type="Pfam" id="PF17768">
    <property type="entry name" value="RecJ_OB"/>
    <property type="match status" value="1"/>
</dbReference>
<comment type="similarity">
    <text evidence="1">Belongs to the RecJ family.</text>
</comment>
<dbReference type="NCBIfam" id="TIGR00644">
    <property type="entry name" value="recJ"/>
    <property type="match status" value="1"/>
</dbReference>
<dbReference type="InterPro" id="IPR003156">
    <property type="entry name" value="DHHA1_dom"/>
</dbReference>
<feature type="domain" description="DHHA1" evidence="7">
    <location>
        <begin position="337"/>
        <end position="427"/>
    </location>
</feature>
<comment type="caution">
    <text evidence="9">The sequence shown here is derived from an EMBL/GenBank/DDBJ whole genome shotgun (WGS) entry which is preliminary data.</text>
</comment>
<dbReference type="GO" id="GO:0003676">
    <property type="term" value="F:nucleic acid binding"/>
    <property type="evidence" value="ECO:0007669"/>
    <property type="project" value="InterPro"/>
</dbReference>
<evidence type="ECO:0000256" key="2">
    <source>
        <dbReference type="ARBA" id="ARBA00019841"/>
    </source>
</evidence>
<evidence type="ECO:0000313" key="10">
    <source>
        <dbReference type="Proteomes" id="UP000824140"/>
    </source>
</evidence>
<evidence type="ECO:0000256" key="4">
    <source>
        <dbReference type="ARBA" id="ARBA00022801"/>
    </source>
</evidence>
<organism evidence="9 10">
    <name type="scientific">Candidatus Alectryocaccomicrobium excrementavium</name>
    <dbReference type="NCBI Taxonomy" id="2840668"/>
    <lineage>
        <taxon>Bacteria</taxon>
        <taxon>Bacillati</taxon>
        <taxon>Bacillota</taxon>
        <taxon>Clostridia</taxon>
        <taxon>Candidatus Alectryocaccomicrobium</taxon>
    </lineage>
</organism>
<dbReference type="InterPro" id="IPR041122">
    <property type="entry name" value="RecJ_OB"/>
</dbReference>
<evidence type="ECO:0000259" key="7">
    <source>
        <dbReference type="Pfam" id="PF02272"/>
    </source>
</evidence>
<dbReference type="GO" id="GO:0008409">
    <property type="term" value="F:5'-3' exonuclease activity"/>
    <property type="evidence" value="ECO:0007669"/>
    <property type="project" value="InterPro"/>
</dbReference>
<dbReference type="GO" id="GO:0006310">
    <property type="term" value="P:DNA recombination"/>
    <property type="evidence" value="ECO:0007669"/>
    <property type="project" value="InterPro"/>
</dbReference>
<evidence type="ECO:0000256" key="3">
    <source>
        <dbReference type="ARBA" id="ARBA00022722"/>
    </source>
</evidence>
<protein>
    <recommendedName>
        <fullName evidence="2">Single-stranded-DNA-specific exonuclease RecJ</fullName>
    </recommendedName>
</protein>
<reference evidence="9" key="2">
    <citation type="journal article" date="2021" name="PeerJ">
        <title>Extensive microbial diversity within the chicken gut microbiome revealed by metagenomics and culture.</title>
        <authorList>
            <person name="Gilroy R."/>
            <person name="Ravi A."/>
            <person name="Getino M."/>
            <person name="Pursley I."/>
            <person name="Horton D.L."/>
            <person name="Alikhan N.F."/>
            <person name="Baker D."/>
            <person name="Gharbi K."/>
            <person name="Hall N."/>
            <person name="Watson M."/>
            <person name="Adriaenssens E.M."/>
            <person name="Foster-Nyarko E."/>
            <person name="Jarju S."/>
            <person name="Secka A."/>
            <person name="Antonio M."/>
            <person name="Oren A."/>
            <person name="Chaudhuri R.R."/>
            <person name="La Ragione R."/>
            <person name="Hildebrand F."/>
            <person name="Pallen M.J."/>
        </authorList>
    </citation>
    <scope>NUCLEOTIDE SEQUENCE</scope>
    <source>
        <strain evidence="9">13766</strain>
    </source>
</reference>
<dbReference type="InterPro" id="IPR001667">
    <property type="entry name" value="DDH_dom"/>
</dbReference>
<dbReference type="Gene3D" id="3.90.1640.30">
    <property type="match status" value="1"/>
</dbReference>
<gene>
    <name evidence="9" type="primary">recJ</name>
    <name evidence="9" type="ORF">IAA84_06950</name>
</gene>
<feature type="domain" description="DDH" evidence="6">
    <location>
        <begin position="76"/>
        <end position="214"/>
    </location>
</feature>
<dbReference type="InterPro" id="IPR038763">
    <property type="entry name" value="DHH_sf"/>
</dbReference>
<dbReference type="Proteomes" id="UP000824140">
    <property type="component" value="Unassembled WGS sequence"/>
</dbReference>
<dbReference type="PANTHER" id="PTHR30255:SF2">
    <property type="entry name" value="SINGLE-STRANDED-DNA-SPECIFIC EXONUCLEASE RECJ"/>
    <property type="match status" value="1"/>
</dbReference>
<proteinExistence type="inferred from homology"/>
<evidence type="ECO:0000313" key="9">
    <source>
        <dbReference type="EMBL" id="HIS92742.1"/>
    </source>
</evidence>
<feature type="domain" description="RecJ OB" evidence="8">
    <location>
        <begin position="442"/>
        <end position="544"/>
    </location>
</feature>
<dbReference type="Pfam" id="PF02272">
    <property type="entry name" value="DHHA1"/>
    <property type="match status" value="1"/>
</dbReference>
<accession>A0A9D1K6J3</accession>
<sequence length="773" mass="83227">MLRFTCRAAQSPAAPPPAGMAPALWRLLCARGVDSPQAAQDFLHPDASQIADPFTMPGMREAAERIQKAVDRDEAIVVYGDYDVDGVCASAILHTRLRDMGARCEVYLPSRHTEGYGLNEAAVRSLAQEHTLLVTVDCGISSAPLVALAQSLGMDVVVTDHHQPPETLPDCVVVNPHVGDYGFPDLCGAGVAFQLARALGGLDAALSLIDLAAIATVADIVPLTGENRAIVACGLKRLNLSPRPGIAALMRAAGLEGKPVLSETIAFQLGPRLNAGGRLAEASLSFRLLTGSDEFELAAIADRLNTENARRQALEKEILAQAEAMLKGFDFPRHRAIVVAGEDWNVGVIGLAASRLTEKYHMPAIVISLKDGVGTGSCRSIPGADIYRALCACESHLTRFGGHTQAAGLSLPKENIPAFSRALDEYLFATVEADAYIPECEYDLALPLEEADADFVESLAALQPTGFGNPAPVFLSRGHFASLRRCGRDGAHLQFTFAGERARLSGVYFRAGALADALCGEYDVAYALNMHEYRSQRSPQMQVKALKPAENGAKNAIQQEHYALRHAVLTQLLYTDTLLTPSPLSDSALDALMAGNQGTLLIAATEEALLWAAERYAGIDVFCGTYPADPRAFHALCFCPAGALEARYSHIVALDLPFHPLCALHLKRRFANSWLSELPGIAQLREFYRAVRAYAHAGGSANGEEHLAMVLSQACGQPRTAAFAAVVLFRELGLIRLENARRLTVPTGMKVDMESSKLYMRMRDLVSYAMEVD</sequence>
<dbReference type="Gene3D" id="3.10.310.30">
    <property type="match status" value="1"/>
</dbReference>
<dbReference type="SUPFAM" id="SSF64182">
    <property type="entry name" value="DHH phosphoesterases"/>
    <property type="match status" value="1"/>
</dbReference>
<dbReference type="Pfam" id="PF01368">
    <property type="entry name" value="DHH"/>
    <property type="match status" value="1"/>
</dbReference>
<dbReference type="InterPro" id="IPR051673">
    <property type="entry name" value="SSDNA_exonuclease_RecJ"/>
</dbReference>
<keyword evidence="4" id="KW-0378">Hydrolase</keyword>
<evidence type="ECO:0000259" key="8">
    <source>
        <dbReference type="Pfam" id="PF17768"/>
    </source>
</evidence>